<feature type="domain" description="ATPase" evidence="1">
    <location>
        <begin position="16"/>
        <end position="249"/>
    </location>
</feature>
<dbReference type="GeneID" id="27136018"/>
<dbReference type="PANTHER" id="PTHR34301">
    <property type="entry name" value="DNA-BINDING PROTEIN-RELATED"/>
    <property type="match status" value="1"/>
</dbReference>
<gene>
    <name evidence="2" type="ORF">X802_10180</name>
</gene>
<dbReference type="PANTHER" id="PTHR34301:SF8">
    <property type="entry name" value="ATPASE DOMAIN-CONTAINING PROTEIN"/>
    <property type="match status" value="1"/>
</dbReference>
<evidence type="ECO:0000259" key="1">
    <source>
        <dbReference type="Pfam" id="PF01637"/>
    </source>
</evidence>
<dbReference type="PATRIC" id="fig|1432656.3.peg.1991"/>
<accession>A0A0X1KMK5</accession>
<dbReference type="Pfam" id="PF01637">
    <property type="entry name" value="ATPase_2"/>
    <property type="match status" value="1"/>
</dbReference>
<dbReference type="AlphaFoldDB" id="A0A0X1KMK5"/>
<dbReference type="SUPFAM" id="SSF52540">
    <property type="entry name" value="P-loop containing nucleoside triphosphate hydrolases"/>
    <property type="match status" value="1"/>
</dbReference>
<dbReference type="EMBL" id="CP007140">
    <property type="protein sequence ID" value="AJC72476.1"/>
    <property type="molecule type" value="Genomic_DNA"/>
</dbReference>
<sequence>MKPPFVYGRKVGREHFADREEEVEKLKIAMMSGQNVIVYSPRRYGKSSLVGIALEELGERVYPIEVDCSGVLTKKELAERISSAAIRTWKGRVEEFLRKLFKTTTPRITIGKRLGVEFVVGEENAAFEEALKLPKRLAEVTGKRVVVVFDEFQEVGNLGKDVLPKMRAEFQKHREVTYVFVGSKQGMMREIFQSPSSPFYNFGMHMVLRRIPKEKFKPFIKNKFRESGLNINDELIDSVLRITKGHPHYTQMICHRLWLNALLSKRDDISEKDLEKALEEILNETAEFFEEMWDSLTINQRRLLVAIARNESDLYSRDFLNRYGFERASTVQAALRALKEKELIVRENGKYLVENPLFELWILRISEG</sequence>
<dbReference type="GO" id="GO:0005524">
    <property type="term" value="F:ATP binding"/>
    <property type="evidence" value="ECO:0007669"/>
    <property type="project" value="InterPro"/>
</dbReference>
<dbReference type="Gene3D" id="3.40.50.300">
    <property type="entry name" value="P-loop containing nucleotide triphosphate hydrolases"/>
    <property type="match status" value="1"/>
</dbReference>
<protein>
    <submittedName>
        <fullName evidence="2">ATPase</fullName>
    </submittedName>
</protein>
<evidence type="ECO:0000313" key="3">
    <source>
        <dbReference type="Proteomes" id="UP000062043"/>
    </source>
</evidence>
<evidence type="ECO:0000313" key="2">
    <source>
        <dbReference type="EMBL" id="AJC72476.1"/>
    </source>
</evidence>
<reference evidence="2 3" key="1">
    <citation type="submission" date="2014-01" db="EMBL/GenBank/DDBJ databases">
        <title>Genome sequencing of Thermococcus guaymasensis.</title>
        <authorList>
            <person name="Zhang X."/>
            <person name="Alvare G."/>
            <person name="Fristensky B."/>
            <person name="Chen L."/>
            <person name="Suen T."/>
            <person name="Chen Q."/>
            <person name="Ma K."/>
        </authorList>
    </citation>
    <scope>NUCLEOTIDE SEQUENCE [LARGE SCALE GENOMIC DNA]</scope>
    <source>
        <strain evidence="2 3">DSM 11113</strain>
    </source>
</reference>
<dbReference type="Proteomes" id="UP000062043">
    <property type="component" value="Chromosome"/>
</dbReference>
<dbReference type="STRING" id="1432656.X802_10180"/>
<dbReference type="InterPro" id="IPR027417">
    <property type="entry name" value="P-loop_NTPase"/>
</dbReference>
<dbReference type="OrthoDB" id="132045at2157"/>
<proteinExistence type="predicted"/>
<dbReference type="RefSeq" id="WP_062373587.1">
    <property type="nucleotide sequence ID" value="NZ_CP007140.1"/>
</dbReference>
<dbReference type="KEGG" id="tgy:X802_10180"/>
<dbReference type="InterPro" id="IPR011579">
    <property type="entry name" value="ATPase_dom"/>
</dbReference>
<keyword evidence="3" id="KW-1185">Reference proteome</keyword>
<organism evidence="2 3">
    <name type="scientific">Thermococcus guaymasensis DSM 11113</name>
    <dbReference type="NCBI Taxonomy" id="1432656"/>
    <lineage>
        <taxon>Archaea</taxon>
        <taxon>Methanobacteriati</taxon>
        <taxon>Methanobacteriota</taxon>
        <taxon>Thermococci</taxon>
        <taxon>Thermococcales</taxon>
        <taxon>Thermococcaceae</taxon>
        <taxon>Thermococcus</taxon>
    </lineage>
</organism>
<name>A0A0X1KMK5_9EURY</name>